<proteinExistence type="predicted"/>
<accession>A0A0E9VQD3</accession>
<evidence type="ECO:0000313" key="1">
    <source>
        <dbReference type="EMBL" id="JAH80241.1"/>
    </source>
</evidence>
<protein>
    <submittedName>
        <fullName evidence="1">Uncharacterized protein</fullName>
    </submittedName>
</protein>
<dbReference type="AlphaFoldDB" id="A0A0E9VQD3"/>
<sequence>MYKKFNYRPVKQLNLLVFIFEITRYKLTVIVLHCWKALELPTKMCPVLENVVLCKL</sequence>
<organism evidence="1">
    <name type="scientific">Anguilla anguilla</name>
    <name type="common">European freshwater eel</name>
    <name type="synonym">Muraena anguilla</name>
    <dbReference type="NCBI Taxonomy" id="7936"/>
    <lineage>
        <taxon>Eukaryota</taxon>
        <taxon>Metazoa</taxon>
        <taxon>Chordata</taxon>
        <taxon>Craniata</taxon>
        <taxon>Vertebrata</taxon>
        <taxon>Euteleostomi</taxon>
        <taxon>Actinopterygii</taxon>
        <taxon>Neopterygii</taxon>
        <taxon>Teleostei</taxon>
        <taxon>Anguilliformes</taxon>
        <taxon>Anguillidae</taxon>
        <taxon>Anguilla</taxon>
    </lineage>
</organism>
<reference evidence="1" key="2">
    <citation type="journal article" date="2015" name="Fish Shellfish Immunol.">
        <title>Early steps in the European eel (Anguilla anguilla)-Vibrio vulnificus interaction in the gills: Role of the RtxA13 toxin.</title>
        <authorList>
            <person name="Callol A."/>
            <person name="Pajuelo D."/>
            <person name="Ebbesson L."/>
            <person name="Teles M."/>
            <person name="MacKenzie S."/>
            <person name="Amaro C."/>
        </authorList>
    </citation>
    <scope>NUCLEOTIDE SEQUENCE</scope>
</reference>
<name>A0A0E9VQD3_ANGAN</name>
<reference evidence="1" key="1">
    <citation type="submission" date="2014-11" db="EMBL/GenBank/DDBJ databases">
        <authorList>
            <person name="Amaro Gonzalez C."/>
        </authorList>
    </citation>
    <scope>NUCLEOTIDE SEQUENCE</scope>
</reference>
<dbReference type="EMBL" id="GBXM01028336">
    <property type="protein sequence ID" value="JAH80241.1"/>
    <property type="molecule type" value="Transcribed_RNA"/>
</dbReference>